<dbReference type="RefSeq" id="WP_162639062.1">
    <property type="nucleotide sequence ID" value="NZ_CP048286.1"/>
</dbReference>
<protein>
    <submittedName>
        <fullName evidence="1">Uncharacterized protein</fullName>
    </submittedName>
</protein>
<dbReference type="Proteomes" id="UP000479114">
    <property type="component" value="Chromosome"/>
</dbReference>
<organism evidence="1 2">
    <name type="scientific">Paenibacillus rhizovicinus</name>
    <dbReference type="NCBI Taxonomy" id="2704463"/>
    <lineage>
        <taxon>Bacteria</taxon>
        <taxon>Bacillati</taxon>
        <taxon>Bacillota</taxon>
        <taxon>Bacilli</taxon>
        <taxon>Bacillales</taxon>
        <taxon>Paenibacillaceae</taxon>
        <taxon>Paenibacillus</taxon>
    </lineage>
</organism>
<dbReference type="PROSITE" id="PS51257">
    <property type="entry name" value="PROKAR_LIPOPROTEIN"/>
    <property type="match status" value="1"/>
</dbReference>
<accession>A0A6C0NX83</accession>
<sequence>MKALTFILTFVLFSMILVGCSDGPEEQKNSLFNNYEISYGNPPVLLEVYFAGHIYKEDSSNISIKDLGTQLGYASDSLESLKTIPVFENKNDKNAILLKSSDIFLNYKLIEN</sequence>
<dbReference type="EMBL" id="CP048286">
    <property type="protein sequence ID" value="QHW30333.1"/>
    <property type="molecule type" value="Genomic_DNA"/>
</dbReference>
<evidence type="ECO:0000313" key="2">
    <source>
        <dbReference type="Proteomes" id="UP000479114"/>
    </source>
</evidence>
<keyword evidence="2" id="KW-1185">Reference proteome</keyword>
<gene>
    <name evidence="1" type="ORF">GZH47_05395</name>
</gene>
<dbReference type="AlphaFoldDB" id="A0A6C0NX83"/>
<dbReference type="KEGG" id="prz:GZH47_05395"/>
<reference evidence="1 2" key="1">
    <citation type="submission" date="2020-02" db="EMBL/GenBank/DDBJ databases">
        <title>Paenibacillus sp. nov., isolated from rhizosphere soil of tomato.</title>
        <authorList>
            <person name="Weon H.-Y."/>
            <person name="Lee S.A."/>
        </authorList>
    </citation>
    <scope>NUCLEOTIDE SEQUENCE [LARGE SCALE GENOMIC DNA]</scope>
    <source>
        <strain evidence="1 2">14171R-81</strain>
    </source>
</reference>
<evidence type="ECO:0000313" key="1">
    <source>
        <dbReference type="EMBL" id="QHW30333.1"/>
    </source>
</evidence>
<proteinExistence type="predicted"/>
<name>A0A6C0NX83_9BACL</name>